<keyword evidence="3" id="KW-1185">Reference proteome</keyword>
<comment type="caution">
    <text evidence="2">The sequence shown here is derived from an EMBL/GenBank/DDBJ whole genome shotgun (WGS) entry which is preliminary data.</text>
</comment>
<dbReference type="SMART" id="SM00028">
    <property type="entry name" value="TPR"/>
    <property type="match status" value="5"/>
</dbReference>
<evidence type="ECO:0000313" key="3">
    <source>
        <dbReference type="Proteomes" id="UP001597260"/>
    </source>
</evidence>
<dbReference type="PANTHER" id="PTHR47691">
    <property type="entry name" value="REGULATOR-RELATED"/>
    <property type="match status" value="1"/>
</dbReference>
<accession>A0ABW3Y8E8</accession>
<dbReference type="Gene3D" id="1.25.40.10">
    <property type="entry name" value="Tetratricopeptide repeat domain"/>
    <property type="match status" value="1"/>
</dbReference>
<protein>
    <submittedName>
        <fullName evidence="2">ATP-binding protein</fullName>
    </submittedName>
</protein>
<reference evidence="3" key="1">
    <citation type="journal article" date="2019" name="Int. J. Syst. Evol. Microbiol.">
        <title>The Global Catalogue of Microorganisms (GCM) 10K type strain sequencing project: providing services to taxonomists for standard genome sequencing and annotation.</title>
        <authorList>
            <consortium name="The Broad Institute Genomics Platform"/>
            <consortium name="The Broad Institute Genome Sequencing Center for Infectious Disease"/>
            <person name="Wu L."/>
            <person name="Ma J."/>
        </authorList>
    </citation>
    <scope>NUCLEOTIDE SEQUENCE [LARGE SCALE GENOMIC DNA]</scope>
    <source>
        <strain evidence="3">JCM 31037</strain>
    </source>
</reference>
<dbReference type="SUPFAM" id="SSF52540">
    <property type="entry name" value="P-loop containing nucleoside triphosphate hydrolases"/>
    <property type="match status" value="1"/>
</dbReference>
<dbReference type="InterPro" id="IPR011990">
    <property type="entry name" value="TPR-like_helical_dom_sf"/>
</dbReference>
<dbReference type="Proteomes" id="UP001597260">
    <property type="component" value="Unassembled WGS sequence"/>
</dbReference>
<name>A0ABW3Y8E8_9ACTN</name>
<dbReference type="PROSITE" id="PS50005">
    <property type="entry name" value="TPR"/>
    <property type="match status" value="1"/>
</dbReference>
<dbReference type="Pfam" id="PF13424">
    <property type="entry name" value="TPR_12"/>
    <property type="match status" value="1"/>
</dbReference>
<dbReference type="Gene3D" id="3.40.50.300">
    <property type="entry name" value="P-loop containing nucleotide triphosphate hydrolases"/>
    <property type="match status" value="1"/>
</dbReference>
<sequence length="713" mass="78688">MNPNAADADNDFSGGAAAVVQAAQISGGVHFRVTETPFPPPRQLPPATKGFIDREVHIRQLDSLLDETDLRTSDDRLPVVTVSTVSGSAGVGKTALAVHWAHRVRTRFPDGDLYINLRGYDAVPPLNPQEALDGFLRALNVPPEKIPTDLPGRTALYRSMTNGRRMLVLLDNAATAEQVRPLLPASPSCMAIITSRNRLSGLAVRDGAIRAVLDVLTEEDSIRLLRETISPVRVDTERAAVIRLVELCSNLPLALRIVADRAVSDPDVSLADLVEELEEESGRLDALSVEGDELSAVRVVFSWSYRALHPEAARTFRLLGLHPGADIALPAVAALTGSPVSATRRHLDSLVGLHLVTRIGAQRYRLHDLLRLYASEQAKEDESPAQIEAALTRMFDWYLTRSYDSYRRILPQGRPIPGLDNGTTAAEPSFGSLEEALRWCEHERLNLLDVIRLAQETDHCDVAWKLAIASMAFFERHSYWRAWIDSHLSAVECTRHLGDRSAEGWVLLSLGDAWWDRGQIDEALQCYVNAHDAAQQVGDHWTAGYAMRGCCLAYEDSGRFADAIECADSALGIFRTMGEDRGIGLSLMSLGNGHRNMARYDEAISSYQRAMEIFRSLGNRWSEALVELQLGRALIQVPDYPAALDSLTRAQELFAEMSDQRHQCIALVHAGDAYAASGDRDEARHAWSSALTTLIELDHPLASEVQRRLKSIE</sequence>
<dbReference type="RefSeq" id="WP_377568000.1">
    <property type="nucleotide sequence ID" value="NZ_JBHTMP010000007.1"/>
</dbReference>
<organism evidence="2 3">
    <name type="scientific">Micromonospora sonneratiae</name>
    <dbReference type="NCBI Taxonomy" id="1184706"/>
    <lineage>
        <taxon>Bacteria</taxon>
        <taxon>Bacillati</taxon>
        <taxon>Actinomycetota</taxon>
        <taxon>Actinomycetes</taxon>
        <taxon>Micromonosporales</taxon>
        <taxon>Micromonosporaceae</taxon>
        <taxon>Micromonospora</taxon>
    </lineage>
</organism>
<proteinExistence type="predicted"/>
<dbReference type="InterPro" id="IPR019734">
    <property type="entry name" value="TPR_rpt"/>
</dbReference>
<feature type="repeat" description="TPR" evidence="1">
    <location>
        <begin position="584"/>
        <end position="617"/>
    </location>
</feature>
<dbReference type="GO" id="GO:0005524">
    <property type="term" value="F:ATP binding"/>
    <property type="evidence" value="ECO:0007669"/>
    <property type="project" value="UniProtKB-KW"/>
</dbReference>
<dbReference type="SUPFAM" id="SSF48452">
    <property type="entry name" value="TPR-like"/>
    <property type="match status" value="1"/>
</dbReference>
<evidence type="ECO:0000313" key="2">
    <source>
        <dbReference type="EMBL" id="MFD1320722.1"/>
    </source>
</evidence>
<keyword evidence="2" id="KW-0547">Nucleotide-binding</keyword>
<evidence type="ECO:0000256" key="1">
    <source>
        <dbReference type="PROSITE-ProRule" id="PRU00339"/>
    </source>
</evidence>
<dbReference type="PRINTS" id="PR00364">
    <property type="entry name" value="DISEASERSIST"/>
</dbReference>
<dbReference type="EMBL" id="JBHTMP010000007">
    <property type="protein sequence ID" value="MFD1320722.1"/>
    <property type="molecule type" value="Genomic_DNA"/>
</dbReference>
<dbReference type="PANTHER" id="PTHR47691:SF3">
    <property type="entry name" value="HTH-TYPE TRANSCRIPTIONAL REGULATOR RV0890C-RELATED"/>
    <property type="match status" value="1"/>
</dbReference>
<gene>
    <name evidence="2" type="ORF">ACFQ4H_06415</name>
</gene>
<dbReference type="InterPro" id="IPR027417">
    <property type="entry name" value="P-loop_NTPase"/>
</dbReference>
<keyword evidence="1" id="KW-0802">TPR repeat</keyword>
<keyword evidence="2" id="KW-0067">ATP-binding</keyword>